<dbReference type="Proteomes" id="UP001139089">
    <property type="component" value="Unassembled WGS sequence"/>
</dbReference>
<feature type="chain" id="PRO_5040999276" evidence="1">
    <location>
        <begin position="34"/>
        <end position="252"/>
    </location>
</feature>
<dbReference type="EMBL" id="JAJOZR010000021">
    <property type="protein sequence ID" value="MCD7111799.1"/>
    <property type="molecule type" value="Genomic_DNA"/>
</dbReference>
<dbReference type="InterPro" id="IPR052022">
    <property type="entry name" value="26kDa_periplasmic_antigen"/>
</dbReference>
<evidence type="ECO:0000313" key="2">
    <source>
        <dbReference type="EMBL" id="MCD7111799.1"/>
    </source>
</evidence>
<dbReference type="GO" id="GO:0006974">
    <property type="term" value="P:DNA damage response"/>
    <property type="evidence" value="ECO:0007669"/>
    <property type="project" value="TreeGrafter"/>
</dbReference>
<comment type="caution">
    <text evidence="2">The sequence shown here is derived from an EMBL/GenBank/DDBJ whole genome shotgun (WGS) entry which is preliminary data.</text>
</comment>
<proteinExistence type="predicted"/>
<dbReference type="Pfam" id="PF04402">
    <property type="entry name" value="SIMPL"/>
    <property type="match status" value="1"/>
</dbReference>
<protein>
    <submittedName>
        <fullName evidence="2">SIMPL domain-containing protein</fullName>
    </submittedName>
</protein>
<gene>
    <name evidence="2" type="ORF">LRX75_22490</name>
</gene>
<dbReference type="AlphaFoldDB" id="A0A9X1NY21"/>
<dbReference type="PANTHER" id="PTHR34387">
    <property type="entry name" value="SLR1258 PROTEIN"/>
    <property type="match status" value="1"/>
</dbReference>
<dbReference type="PANTHER" id="PTHR34387:SF1">
    <property type="entry name" value="PERIPLASMIC IMMUNOGENIC PROTEIN"/>
    <property type="match status" value="1"/>
</dbReference>
<feature type="signal peptide" evidence="1">
    <location>
        <begin position="1"/>
        <end position="33"/>
    </location>
</feature>
<keyword evidence="3" id="KW-1185">Reference proteome</keyword>
<dbReference type="Gene3D" id="3.30.70.2970">
    <property type="entry name" value="Protein of unknown function (DUF541), domain 2"/>
    <property type="match status" value="1"/>
</dbReference>
<evidence type="ECO:0000313" key="3">
    <source>
        <dbReference type="Proteomes" id="UP001139089"/>
    </source>
</evidence>
<dbReference type="RefSeq" id="WP_231816816.1">
    <property type="nucleotide sequence ID" value="NZ_JAJOZR010000021.1"/>
</dbReference>
<name>A0A9X1NY21_9HYPH</name>
<reference evidence="2" key="1">
    <citation type="submission" date="2021-12" db="EMBL/GenBank/DDBJ databases">
        <authorList>
            <person name="Li Y."/>
        </authorList>
    </citation>
    <scope>NUCLEOTIDE SEQUENCE</scope>
    <source>
        <strain evidence="2">DKSPLA3</strain>
    </source>
</reference>
<keyword evidence="1" id="KW-0732">Signal</keyword>
<organism evidence="2 3">
    <name type="scientific">Rhizobium quercicola</name>
    <dbReference type="NCBI Taxonomy" id="2901226"/>
    <lineage>
        <taxon>Bacteria</taxon>
        <taxon>Pseudomonadati</taxon>
        <taxon>Pseudomonadota</taxon>
        <taxon>Alphaproteobacteria</taxon>
        <taxon>Hyphomicrobiales</taxon>
        <taxon>Rhizobiaceae</taxon>
        <taxon>Rhizobium/Agrobacterium group</taxon>
        <taxon>Rhizobium</taxon>
    </lineage>
</organism>
<accession>A0A9X1NY21</accession>
<evidence type="ECO:0000256" key="1">
    <source>
        <dbReference type="SAM" id="SignalP"/>
    </source>
</evidence>
<dbReference type="InterPro" id="IPR007497">
    <property type="entry name" value="SIMPL/DUF541"/>
</dbReference>
<sequence>MMSTLRLRRAFPAGLAPAFALALATAAALPAFAQTPPPPHREAVIEVSGEGRAAVAPDMAILSFSVVTDGKTAREALDGNSKAMTDVLAALRTGGIADRDLQTSGFAVNPQYRYPENNNGTEPPTLIGYQVANTLTVRLRDVAKLGAIIDQAVTLGVNQGGSIQFTNDKPDATLNEARKAAVGDAIAKARTLAEAAGVKLGRVIEINENAGRPEPMPMARAMAKDMAESAVPIANGENNYNVTVNVTFAIDP</sequence>
<dbReference type="Gene3D" id="3.30.110.170">
    <property type="entry name" value="Protein of unknown function (DUF541), domain 1"/>
    <property type="match status" value="1"/>
</dbReference>